<comment type="similarity">
    <text evidence="2">Belongs to the GSP F family.</text>
</comment>
<feature type="transmembrane region" description="Helical" evidence="7">
    <location>
        <begin position="222"/>
        <end position="240"/>
    </location>
</feature>
<feature type="domain" description="Type II secretion system protein GspF" evidence="8">
    <location>
        <begin position="273"/>
        <end position="394"/>
    </location>
</feature>
<protein>
    <submittedName>
        <fullName evidence="9">Type IV pilus assembly protein PilC</fullName>
    </submittedName>
</protein>
<comment type="subcellular location">
    <subcellularLocation>
        <location evidence="1">Cell membrane</location>
        <topology evidence="1">Multi-pass membrane protein</topology>
    </subcellularLocation>
</comment>
<reference evidence="9 10" key="1">
    <citation type="submission" date="2016-10" db="EMBL/GenBank/DDBJ databases">
        <authorList>
            <person name="de Groot N.N."/>
        </authorList>
    </citation>
    <scope>NUCLEOTIDE SEQUENCE [LARGE SCALE GENOMIC DNA]</scope>
    <source>
        <strain evidence="9 10">Calf135</strain>
    </source>
</reference>
<feature type="transmembrane region" description="Helical" evidence="7">
    <location>
        <begin position="375"/>
        <end position="396"/>
    </location>
</feature>
<keyword evidence="3" id="KW-1003">Cell membrane</keyword>
<evidence type="ECO:0000256" key="3">
    <source>
        <dbReference type="ARBA" id="ARBA00022475"/>
    </source>
</evidence>
<feature type="domain" description="Type II secretion system protein GspF" evidence="8">
    <location>
        <begin position="71"/>
        <end position="191"/>
    </location>
</feature>
<dbReference type="InterPro" id="IPR018076">
    <property type="entry name" value="T2SS_GspF_dom"/>
</dbReference>
<accession>A0A1H8HV75</accession>
<keyword evidence="4 7" id="KW-0812">Transmembrane</keyword>
<evidence type="ECO:0000259" key="8">
    <source>
        <dbReference type="Pfam" id="PF00482"/>
    </source>
</evidence>
<evidence type="ECO:0000256" key="6">
    <source>
        <dbReference type="ARBA" id="ARBA00023136"/>
    </source>
</evidence>
<gene>
    <name evidence="9" type="ORF">SAMN05216454_10690</name>
</gene>
<evidence type="ECO:0000256" key="4">
    <source>
        <dbReference type="ARBA" id="ARBA00022692"/>
    </source>
</evidence>
<evidence type="ECO:0000256" key="5">
    <source>
        <dbReference type="ARBA" id="ARBA00022989"/>
    </source>
</evidence>
<dbReference type="InterPro" id="IPR003004">
    <property type="entry name" value="GspF/PilC"/>
</dbReference>
<dbReference type="OrthoDB" id="9805682at2"/>
<evidence type="ECO:0000256" key="2">
    <source>
        <dbReference type="ARBA" id="ARBA00005745"/>
    </source>
</evidence>
<dbReference type="InterPro" id="IPR042094">
    <property type="entry name" value="T2SS_GspF_sf"/>
</dbReference>
<dbReference type="GO" id="GO:0005886">
    <property type="term" value="C:plasma membrane"/>
    <property type="evidence" value="ECO:0007669"/>
    <property type="project" value="UniProtKB-SubCell"/>
</dbReference>
<evidence type="ECO:0000313" key="10">
    <source>
        <dbReference type="Proteomes" id="UP000199512"/>
    </source>
</evidence>
<keyword evidence="5 7" id="KW-1133">Transmembrane helix</keyword>
<keyword evidence="10" id="KW-1185">Reference proteome</keyword>
<dbReference type="PANTHER" id="PTHR30012">
    <property type="entry name" value="GENERAL SECRETION PATHWAY PROTEIN"/>
    <property type="match status" value="1"/>
</dbReference>
<feature type="transmembrane region" description="Helical" evidence="7">
    <location>
        <begin position="169"/>
        <end position="190"/>
    </location>
</feature>
<dbReference type="Pfam" id="PF00482">
    <property type="entry name" value="T2SSF"/>
    <property type="match status" value="2"/>
</dbReference>
<dbReference type="AlphaFoldDB" id="A0A1H8HV75"/>
<dbReference type="PANTHER" id="PTHR30012:SF0">
    <property type="entry name" value="TYPE II SECRETION SYSTEM PROTEIN F-RELATED"/>
    <property type="match status" value="1"/>
</dbReference>
<dbReference type="PRINTS" id="PR00812">
    <property type="entry name" value="BCTERIALGSPF"/>
</dbReference>
<dbReference type="RefSeq" id="WP_091975410.1">
    <property type="nucleotide sequence ID" value="NZ_FODF01000006.1"/>
</dbReference>
<dbReference type="STRING" id="215200.SAMN05216454_10690"/>
<sequence length="403" mass="46458">MKAKVVKKIVENKKLLNTYKNILKLRESIFVTKFNNKNKRLNEVKDLLTRNRSFSIVKKRKMSDKDIKIMSRQISGMLKAGCDIISIFETLIESSENKSAYTISIVEKAIEKGKNLTESFALTNKFPKFFINMIYAGERSGEIDYVFDRLAQYYEREDKIKSKLINVSIYPLILLAISFISLNIIFLIVIPDFKEAFDFETLNKSIWTKMIFKISDLLKNNFIYIYLTIAFILYIIVRSFQKNIKAKMFLDEMKFKIFKLKEINQLIISEKVARVLSILLGSGIHITEAMEITRETIGNSYAERKMKIVAKNIEKGNPLSKSFQAAGIFPQSFISMLKSGEESGNFDNSLKEISVFYGDELDKEIDRFIRLIEPVMIIIMGIIVAILMISLIYPMLGVISSIS</sequence>
<evidence type="ECO:0000256" key="7">
    <source>
        <dbReference type="SAM" id="Phobius"/>
    </source>
</evidence>
<organism evidence="9 10">
    <name type="scientific">Peptostreptococcus russellii</name>
    <dbReference type="NCBI Taxonomy" id="215200"/>
    <lineage>
        <taxon>Bacteria</taxon>
        <taxon>Bacillati</taxon>
        <taxon>Bacillota</taxon>
        <taxon>Clostridia</taxon>
        <taxon>Peptostreptococcales</taxon>
        <taxon>Peptostreptococcaceae</taxon>
        <taxon>Peptostreptococcus</taxon>
    </lineage>
</organism>
<proteinExistence type="inferred from homology"/>
<dbReference type="EMBL" id="FODF01000006">
    <property type="protein sequence ID" value="SEN59905.1"/>
    <property type="molecule type" value="Genomic_DNA"/>
</dbReference>
<keyword evidence="6 7" id="KW-0472">Membrane</keyword>
<dbReference type="Gene3D" id="1.20.81.30">
    <property type="entry name" value="Type II secretion system (T2SS), domain F"/>
    <property type="match status" value="2"/>
</dbReference>
<name>A0A1H8HV75_9FIRM</name>
<evidence type="ECO:0000256" key="1">
    <source>
        <dbReference type="ARBA" id="ARBA00004651"/>
    </source>
</evidence>
<evidence type="ECO:0000313" key="9">
    <source>
        <dbReference type="EMBL" id="SEN59905.1"/>
    </source>
</evidence>
<dbReference type="Proteomes" id="UP000199512">
    <property type="component" value="Unassembled WGS sequence"/>
</dbReference>